<name>E7QNU1_HALPU</name>
<dbReference type="Proteomes" id="UP000184203">
    <property type="component" value="Unassembled WGS sequence"/>
</dbReference>
<dbReference type="Proteomes" id="UP000003751">
    <property type="component" value="Unassembled WGS sequence"/>
</dbReference>
<evidence type="ECO:0000313" key="1">
    <source>
        <dbReference type="EMBL" id="EFW93594.1"/>
    </source>
</evidence>
<evidence type="ECO:0000313" key="3">
    <source>
        <dbReference type="Proteomes" id="UP000003751"/>
    </source>
</evidence>
<evidence type="ECO:0000313" key="2">
    <source>
        <dbReference type="EMBL" id="SHL44859.1"/>
    </source>
</evidence>
<dbReference type="EMBL" id="AEMG01000002">
    <property type="protein sequence ID" value="EFW93594.1"/>
    <property type="molecule type" value="Genomic_DNA"/>
</dbReference>
<dbReference type="Pfam" id="PF25257">
    <property type="entry name" value="DUF7858"/>
    <property type="match status" value="1"/>
</dbReference>
<gene>
    <name evidence="2" type="ORF">SAMN05444342_3820</name>
    <name evidence="1" type="ORF">ZOD2009_00585</name>
</gene>
<organism evidence="1 3">
    <name type="scientific">Haladaptatus paucihalophilus DX253</name>
    <dbReference type="NCBI Taxonomy" id="797209"/>
    <lineage>
        <taxon>Archaea</taxon>
        <taxon>Methanobacteriati</taxon>
        <taxon>Methanobacteriota</taxon>
        <taxon>Stenosarchaea group</taxon>
        <taxon>Halobacteria</taxon>
        <taxon>Halobacteriales</taxon>
        <taxon>Haladaptataceae</taxon>
        <taxon>Haladaptatus</taxon>
    </lineage>
</organism>
<dbReference type="PATRIC" id="fig|797209.4.peg.96"/>
<protein>
    <submittedName>
        <fullName evidence="1">Uncharacterized protein</fullName>
    </submittedName>
</protein>
<dbReference type="RefSeq" id="WP_007976017.1">
    <property type="nucleotide sequence ID" value="NZ_AEMG01000002.1"/>
</dbReference>
<dbReference type="EMBL" id="FRAN01000007">
    <property type="protein sequence ID" value="SHL44859.1"/>
    <property type="molecule type" value="Genomic_DNA"/>
</dbReference>
<reference evidence="1 3" key="1">
    <citation type="journal article" date="2014" name="ISME J.">
        <title>Trehalose/2-sulfotrehalose biosynthesis and glycine-betaine uptake are widely spread mechanisms for osmoadaptation in the Halobacteriales.</title>
        <authorList>
            <person name="Youssef N.H."/>
            <person name="Savage-Ashlock K.N."/>
            <person name="McCully A.L."/>
            <person name="Luedtke B."/>
            <person name="Shaw E.I."/>
            <person name="Hoff W.D."/>
            <person name="Elshahed M.S."/>
        </authorList>
    </citation>
    <scope>NUCLEOTIDE SEQUENCE [LARGE SCALE GENOMIC DNA]</scope>
    <source>
        <strain evidence="1 3">DX253</strain>
    </source>
</reference>
<reference evidence="2" key="2">
    <citation type="submission" date="2016-11" db="EMBL/GenBank/DDBJ databases">
        <authorList>
            <person name="Jaros S."/>
            <person name="Januszkiewicz K."/>
            <person name="Wedrychowicz H."/>
        </authorList>
    </citation>
    <scope>NUCLEOTIDE SEQUENCE [LARGE SCALE GENOMIC DNA]</scope>
    <source>
        <strain evidence="2">DX253</strain>
    </source>
</reference>
<dbReference type="InterPro" id="IPR057180">
    <property type="entry name" value="DUF7858"/>
</dbReference>
<dbReference type="AlphaFoldDB" id="E7QNU1"/>
<dbReference type="eggNOG" id="arCOG04731">
    <property type="taxonomic scope" value="Archaea"/>
</dbReference>
<evidence type="ECO:0000313" key="4">
    <source>
        <dbReference type="Proteomes" id="UP000184203"/>
    </source>
</evidence>
<reference evidence="4" key="3">
    <citation type="submission" date="2016-11" db="EMBL/GenBank/DDBJ databases">
        <authorList>
            <person name="Varghese N."/>
            <person name="Submissions S."/>
        </authorList>
    </citation>
    <scope>NUCLEOTIDE SEQUENCE [LARGE SCALE GENOMIC DNA]</scope>
    <source>
        <strain evidence="4">DX253</strain>
    </source>
</reference>
<dbReference type="OrthoDB" id="239492at2157"/>
<sequence length="171" mass="17735">MALSDIAAGLEVTAEQQEYGVATVDDTGRDLRERLAPFGDALPCETDAAVTIVETHASGTSVGESARRAGVAPMTAAKTLHLLGVRGISPLSSIGHELIEDWLSANCSRSEALALSGANEIEFALATFIETHEPLDGAAEVLESALAMNGDAAVEKRDALAETMSDVGDLL</sequence>
<accession>E7QNU1</accession>
<proteinExistence type="predicted"/>
<keyword evidence="4" id="KW-1185">Reference proteome</keyword>